<keyword evidence="5" id="KW-0336">GPI-anchor</keyword>
<evidence type="ECO:0000256" key="11">
    <source>
        <dbReference type="ARBA" id="ARBA00023049"/>
    </source>
</evidence>
<dbReference type="GO" id="GO:0098552">
    <property type="term" value="C:side of membrane"/>
    <property type="evidence" value="ECO:0007669"/>
    <property type="project" value="UniProtKB-KW"/>
</dbReference>
<dbReference type="FunFam" id="1.25.50.20:FF:000001">
    <property type="entry name" value="Aminopeptidase"/>
    <property type="match status" value="1"/>
</dbReference>
<dbReference type="InterPro" id="IPR027268">
    <property type="entry name" value="Peptidase_M4/M1_CTD_sf"/>
</dbReference>
<dbReference type="Pfam" id="PF11838">
    <property type="entry name" value="ERAP1_C"/>
    <property type="match status" value="1"/>
</dbReference>
<keyword evidence="11 19" id="KW-0482">Metalloprotease</keyword>
<evidence type="ECO:0000256" key="20">
    <source>
        <dbReference type="SAM" id="MobiDB-lite"/>
    </source>
</evidence>
<dbReference type="GO" id="GO:0008270">
    <property type="term" value="F:zinc ion binding"/>
    <property type="evidence" value="ECO:0007669"/>
    <property type="project" value="UniProtKB-UniRule"/>
</dbReference>
<evidence type="ECO:0000256" key="8">
    <source>
        <dbReference type="ARBA" id="ARBA00022729"/>
    </source>
</evidence>
<keyword evidence="8 21" id="KW-0732">Signal</keyword>
<evidence type="ECO:0000256" key="13">
    <source>
        <dbReference type="ARBA" id="ARBA00023157"/>
    </source>
</evidence>
<organism evidence="25 26">
    <name type="scientific">Aedes aegypti</name>
    <name type="common">Yellowfever mosquito</name>
    <name type="synonym">Culex aegypti</name>
    <dbReference type="NCBI Taxonomy" id="7159"/>
    <lineage>
        <taxon>Eukaryota</taxon>
        <taxon>Metazoa</taxon>
        <taxon>Ecdysozoa</taxon>
        <taxon>Arthropoda</taxon>
        <taxon>Hexapoda</taxon>
        <taxon>Insecta</taxon>
        <taxon>Pterygota</taxon>
        <taxon>Neoptera</taxon>
        <taxon>Endopterygota</taxon>
        <taxon>Diptera</taxon>
        <taxon>Nematocera</taxon>
        <taxon>Culicoidea</taxon>
        <taxon>Culicidae</taxon>
        <taxon>Culicinae</taxon>
        <taxon>Aedini</taxon>
        <taxon>Aedes</taxon>
        <taxon>Stegomyia</taxon>
    </lineage>
</organism>
<dbReference type="GO" id="GO:0005737">
    <property type="term" value="C:cytoplasm"/>
    <property type="evidence" value="ECO:0007669"/>
    <property type="project" value="TreeGrafter"/>
</dbReference>
<dbReference type="EnsemblMetazoa" id="AAEL012778-RA">
    <property type="protein sequence ID" value="AAEL012778-PA"/>
    <property type="gene ID" value="AAEL012778"/>
</dbReference>
<feature type="binding site" evidence="17">
    <location>
        <position position="382"/>
    </location>
    <ligand>
        <name>Zn(2+)</name>
        <dbReference type="ChEBI" id="CHEBI:29105"/>
        <note>catalytic</note>
    </ligand>
</feature>
<feature type="compositionally biased region" description="Low complexity" evidence="20">
    <location>
        <begin position="944"/>
        <end position="973"/>
    </location>
</feature>
<evidence type="ECO:0000259" key="24">
    <source>
        <dbReference type="Pfam" id="PF17900"/>
    </source>
</evidence>
<dbReference type="FunFam" id="1.10.390.10:FF:000019">
    <property type="entry name" value="Aminopeptidase"/>
    <property type="match status" value="1"/>
</dbReference>
<dbReference type="InterPro" id="IPR014782">
    <property type="entry name" value="Peptidase_M1_dom"/>
</dbReference>
<name>A0A1S4FXH1_AEDAE</name>
<evidence type="ECO:0000256" key="12">
    <source>
        <dbReference type="ARBA" id="ARBA00023136"/>
    </source>
</evidence>
<evidence type="ECO:0000256" key="16">
    <source>
        <dbReference type="PIRSR" id="PIRSR634016-1"/>
    </source>
</evidence>
<feature type="chain" id="PRO_5044244443" description="Aminopeptidase" evidence="21">
    <location>
        <begin position="17"/>
        <end position="1000"/>
    </location>
</feature>
<keyword evidence="4" id="KW-1003">Cell membrane</keyword>
<accession>A0A1S4FXH1</accession>
<sequence>MIVLKWSVVLWGLTLATYGTVAERPLSDVSDSVDPPQIAPAFAVEESEIIPLQEVDESYRLPKTSYPTHYELRLRTEVHTGNRQFDGTVAIHLNVVEATNAIVVHRRSLTIQKANLAFIPTPEADPQQLNDPTWTYDANVEQLSFNSETLLNPGSYILTVEYNGRLSDSEDGFYISSYVNKDGVTKYLATTQFESTSARMAFPCYDEPGLKATFALWITHDVLYTANSNMPYTTTIDGDIRVTQFEVTPKMSTYLLAFVVSDFQRLGTLEHSVYARPNAIDEVVFAVEAGQKILEKLDAHLGIGYYDHMPQMKQFAIPDFAAGAMENWGLVTYREQYLLFNPELSTYRTKTNIATVIAHEYAHQWFGNLVSPEWWEYIWLNEGFATLYEYYATHLAYPEVGYWELFNTQVIQAAMVPDGLETTRPMTWNADTPRSIASLFDRVAYPKSGSVLNMMRNVLGEINWTAGLKAYLTARQFDGANADHLYVGLQSAIQGKNVLPEGVTVKAIMDTWANEKGYPVLSVRRTYETGDIIISQERFISDRKVPNTNVWMIPYNYVHQSKADFDDLSTFSWLSTKAARINTEVPANEWIIFNKQQVGYYRVNYDANNWELITNALINNLSSIDRLNRAQLIDDAYWLARSGRLDIEVLMKLLTYLKDETEYAPWTAANNVLSYFNGKLRGTPAYKDFTTMVDHLIKKVYKTLDVTAVSDTEPLLHKYLKQTISTWACLIGNEDCLKRTKEALQKEVTEGIPVHPDVATVVYCNGLRTADVAEYQYLYKRIYPTQNWAFRSMIISALGCSENKQFLKDFLQTAIGGSGSGVEINYKTAERTQIVQAVYSGGRAGVDALIEFLRDPNMLREFVAILDVNTLNSALSNIASRTNTQEELDMLNDLIVDLGTYITPQTAEAARATVQANFAWQQSAEAILTMNFVGDFVDSIEPEPTTTVSPDSTTVSPASSTTAGSTTVAGSSTTEDDGGAATIAVSVTLLIGAVAVALFN</sequence>
<evidence type="ECO:0000256" key="14">
    <source>
        <dbReference type="ARBA" id="ARBA00023180"/>
    </source>
</evidence>
<evidence type="ECO:0000256" key="3">
    <source>
        <dbReference type="ARBA" id="ARBA00010136"/>
    </source>
</evidence>
<keyword evidence="14" id="KW-0325">Glycoprotein</keyword>
<dbReference type="SUPFAM" id="SSF63737">
    <property type="entry name" value="Leukotriene A4 hydrolase N-terminal domain"/>
    <property type="match status" value="1"/>
</dbReference>
<feature type="domain" description="Peptidase M1 membrane alanine aminopeptidase" evidence="22">
    <location>
        <begin position="285"/>
        <end position="512"/>
    </location>
</feature>
<dbReference type="GO" id="GO:0005615">
    <property type="term" value="C:extracellular space"/>
    <property type="evidence" value="ECO:0007669"/>
    <property type="project" value="TreeGrafter"/>
</dbReference>
<evidence type="ECO:0000256" key="1">
    <source>
        <dbReference type="ARBA" id="ARBA00000098"/>
    </source>
</evidence>
<dbReference type="InParanoid" id="A0A1S4FXH1"/>
<dbReference type="GO" id="GO:0043171">
    <property type="term" value="P:peptide catabolic process"/>
    <property type="evidence" value="ECO:0007669"/>
    <property type="project" value="TreeGrafter"/>
</dbReference>
<dbReference type="InterPro" id="IPR001930">
    <property type="entry name" value="Peptidase_M1"/>
</dbReference>
<dbReference type="GO" id="GO:0005886">
    <property type="term" value="C:plasma membrane"/>
    <property type="evidence" value="ECO:0007669"/>
    <property type="project" value="UniProtKB-SubCell"/>
</dbReference>
<dbReference type="Gene3D" id="2.60.40.1730">
    <property type="entry name" value="tricorn interacting facor f3 domain"/>
    <property type="match status" value="1"/>
</dbReference>
<dbReference type="InterPro" id="IPR042097">
    <property type="entry name" value="Aminopeptidase_N-like_N_sf"/>
</dbReference>
<dbReference type="FunFam" id="2.60.40.1910:FF:000008">
    <property type="entry name" value="Aminopeptidase"/>
    <property type="match status" value="1"/>
</dbReference>
<dbReference type="Pfam" id="PF01433">
    <property type="entry name" value="Peptidase_M1"/>
    <property type="match status" value="1"/>
</dbReference>
<evidence type="ECO:0000256" key="2">
    <source>
        <dbReference type="ARBA" id="ARBA00004609"/>
    </source>
</evidence>
<comment type="similarity">
    <text evidence="3 19">Belongs to the peptidase M1 family.</text>
</comment>
<dbReference type="Gene3D" id="1.25.50.20">
    <property type="match status" value="1"/>
</dbReference>
<dbReference type="Gene3D" id="1.10.390.10">
    <property type="entry name" value="Neutral Protease Domain 2"/>
    <property type="match status" value="1"/>
</dbReference>
<dbReference type="GO" id="GO:0042277">
    <property type="term" value="F:peptide binding"/>
    <property type="evidence" value="ECO:0007669"/>
    <property type="project" value="TreeGrafter"/>
</dbReference>
<comment type="catalytic activity">
    <reaction evidence="1">
        <text>Release of an N-terminal amino acid, Xaa-|-Yaa- from a peptide, amide or arylamide. Xaa is preferably Ala, but may be most amino acids including Pro (slow action). When a terminal hydrophobic residue is followed by a prolyl residue, the two may be released as an intact Xaa-Pro dipeptide.</text>
        <dbReference type="EC" id="3.4.11.2"/>
    </reaction>
</comment>
<dbReference type="EC" id="3.4.11.-" evidence="19"/>
<dbReference type="PRINTS" id="PR00756">
    <property type="entry name" value="ALADIPTASE"/>
</dbReference>
<keyword evidence="15" id="KW-0449">Lipoprotein</keyword>
<dbReference type="GO" id="GO:0070006">
    <property type="term" value="F:metalloaminopeptidase activity"/>
    <property type="evidence" value="ECO:0007669"/>
    <property type="project" value="TreeGrafter"/>
</dbReference>
<evidence type="ECO:0000256" key="6">
    <source>
        <dbReference type="ARBA" id="ARBA00022670"/>
    </source>
</evidence>
<dbReference type="GO" id="GO:0016285">
    <property type="term" value="F:alanyl aminopeptidase activity"/>
    <property type="evidence" value="ECO:0007669"/>
    <property type="project" value="UniProtKB-EC"/>
</dbReference>
<dbReference type="Proteomes" id="UP000008820">
    <property type="component" value="Chromosome 1"/>
</dbReference>
<dbReference type="InterPro" id="IPR024571">
    <property type="entry name" value="ERAP1-like_C_dom"/>
</dbReference>
<evidence type="ECO:0000259" key="22">
    <source>
        <dbReference type="Pfam" id="PF01433"/>
    </source>
</evidence>
<evidence type="ECO:0000259" key="23">
    <source>
        <dbReference type="Pfam" id="PF11838"/>
    </source>
</evidence>
<feature type="signal peptide" evidence="21">
    <location>
        <begin position="1"/>
        <end position="16"/>
    </location>
</feature>
<gene>
    <name evidence="25" type="primary">5576801</name>
</gene>
<feature type="binding site" evidence="17">
    <location>
        <position position="359"/>
    </location>
    <ligand>
        <name>Zn(2+)</name>
        <dbReference type="ChEBI" id="CHEBI:29105"/>
        <note>catalytic</note>
    </ligand>
</feature>
<dbReference type="GO" id="GO:0006508">
    <property type="term" value="P:proteolysis"/>
    <property type="evidence" value="ECO:0007669"/>
    <property type="project" value="UniProtKB-KW"/>
</dbReference>
<evidence type="ECO:0000256" key="5">
    <source>
        <dbReference type="ARBA" id="ARBA00022622"/>
    </source>
</evidence>
<evidence type="ECO:0000313" key="25">
    <source>
        <dbReference type="EnsemblMetazoa" id="AAEL012778-PA"/>
    </source>
</evidence>
<evidence type="ECO:0000256" key="9">
    <source>
        <dbReference type="ARBA" id="ARBA00022801"/>
    </source>
</evidence>
<protein>
    <recommendedName>
        <fullName evidence="19">Aminopeptidase</fullName>
        <ecNumber evidence="19">3.4.11.-</ecNumber>
    </recommendedName>
</protein>
<dbReference type="Pfam" id="PF17900">
    <property type="entry name" value="Peptidase_M1_N"/>
    <property type="match status" value="1"/>
</dbReference>
<dbReference type="OrthoDB" id="510539at2759"/>
<dbReference type="InterPro" id="IPR034016">
    <property type="entry name" value="M1_APN-typ"/>
</dbReference>
<comment type="subcellular location">
    <subcellularLocation>
        <location evidence="2">Cell membrane</location>
        <topology evidence="2">Lipid-anchor</topology>
        <topology evidence="2">GPI-anchor</topology>
    </subcellularLocation>
</comment>
<keyword evidence="12 19" id="KW-0472">Membrane</keyword>
<dbReference type="VEuPathDB" id="VectorBase:AAEL012778"/>
<evidence type="ECO:0000256" key="15">
    <source>
        <dbReference type="ARBA" id="ARBA00023288"/>
    </source>
</evidence>
<comment type="cofactor">
    <cofactor evidence="17 19">
        <name>Zn(2+)</name>
        <dbReference type="ChEBI" id="CHEBI:29105"/>
    </cofactor>
    <text evidence="17 19">Binds 1 zinc ion per subunit.</text>
</comment>
<keyword evidence="13" id="KW-1015">Disulfide bond</keyword>
<keyword evidence="19" id="KW-1133">Transmembrane helix</keyword>
<keyword evidence="26" id="KW-1185">Reference proteome</keyword>
<feature type="active site" description="Proton acceptor" evidence="16">
    <location>
        <position position="360"/>
    </location>
</feature>
<evidence type="ECO:0000256" key="18">
    <source>
        <dbReference type="PIRSR" id="PIRSR634016-4"/>
    </source>
</evidence>
<evidence type="ECO:0000256" key="17">
    <source>
        <dbReference type="PIRSR" id="PIRSR634016-3"/>
    </source>
</evidence>
<dbReference type="PANTHER" id="PTHR11533">
    <property type="entry name" value="PROTEASE M1 ZINC METALLOPROTEASE"/>
    <property type="match status" value="1"/>
</dbReference>
<feature type="site" description="Transition state stabilizer" evidence="18">
    <location>
        <position position="445"/>
    </location>
</feature>
<evidence type="ECO:0000256" key="7">
    <source>
        <dbReference type="ARBA" id="ARBA00022723"/>
    </source>
</evidence>
<evidence type="ECO:0000256" key="19">
    <source>
        <dbReference type="RuleBase" id="RU364040"/>
    </source>
</evidence>
<keyword evidence="7 17" id="KW-0479">Metal-binding</keyword>
<proteinExistence type="inferred from homology"/>
<evidence type="ECO:0000313" key="26">
    <source>
        <dbReference type="Proteomes" id="UP000008820"/>
    </source>
</evidence>
<keyword evidence="19" id="KW-0031">Aminopeptidase</keyword>
<feature type="domain" description="Aminopeptidase N-like N-terminal" evidence="24">
    <location>
        <begin position="67"/>
        <end position="255"/>
    </location>
</feature>
<keyword evidence="19" id="KW-0812">Transmembrane</keyword>
<dbReference type="Gene3D" id="2.60.40.1910">
    <property type="match status" value="1"/>
</dbReference>
<keyword evidence="10 17" id="KW-0862">Zinc</keyword>
<keyword evidence="6 19" id="KW-0645">Protease</keyword>
<dbReference type="AlphaFoldDB" id="A0A1S4FXH1"/>
<dbReference type="InterPro" id="IPR050344">
    <property type="entry name" value="Peptidase_M1_aminopeptidases"/>
</dbReference>
<evidence type="ECO:0000256" key="10">
    <source>
        <dbReference type="ARBA" id="ARBA00022833"/>
    </source>
</evidence>
<dbReference type="PANTHER" id="PTHR11533:SF290">
    <property type="entry name" value="AMINOPEPTIDASE"/>
    <property type="match status" value="1"/>
</dbReference>
<evidence type="ECO:0000256" key="21">
    <source>
        <dbReference type="SAM" id="SignalP"/>
    </source>
</evidence>
<feature type="binding site" evidence="17">
    <location>
        <position position="363"/>
    </location>
    <ligand>
        <name>Zn(2+)</name>
        <dbReference type="ChEBI" id="CHEBI:29105"/>
        <note>catalytic</note>
    </ligand>
</feature>
<dbReference type="InterPro" id="IPR045357">
    <property type="entry name" value="Aminopeptidase_N-like_N"/>
</dbReference>
<keyword evidence="9 19" id="KW-0378">Hydrolase</keyword>
<dbReference type="CDD" id="cd09601">
    <property type="entry name" value="M1_APN-Q_like"/>
    <property type="match status" value="1"/>
</dbReference>
<dbReference type="SUPFAM" id="SSF55486">
    <property type="entry name" value="Metalloproteases ('zincins'), catalytic domain"/>
    <property type="match status" value="1"/>
</dbReference>
<dbReference type="SMR" id="A0A1S4FXH1"/>
<evidence type="ECO:0000256" key="4">
    <source>
        <dbReference type="ARBA" id="ARBA00022475"/>
    </source>
</evidence>
<feature type="region of interest" description="Disordered" evidence="20">
    <location>
        <begin position="944"/>
        <end position="975"/>
    </location>
</feature>
<reference evidence="25" key="2">
    <citation type="submission" date="2020-05" db="UniProtKB">
        <authorList>
            <consortium name="EnsemblMetazoa"/>
        </authorList>
    </citation>
    <scope>IDENTIFICATION</scope>
    <source>
        <strain evidence="25">LVP_AGWG</strain>
    </source>
</reference>
<feature type="domain" description="ERAP1-like C-terminal" evidence="23">
    <location>
        <begin position="590"/>
        <end position="898"/>
    </location>
</feature>
<reference evidence="25 26" key="1">
    <citation type="submission" date="2017-06" db="EMBL/GenBank/DDBJ databases">
        <title>Aedes aegypti genome working group (AGWG) sequencing and assembly.</title>
        <authorList>
            <consortium name="Aedes aegypti Genome Working Group (AGWG)"/>
            <person name="Matthews B.J."/>
        </authorList>
    </citation>
    <scope>NUCLEOTIDE SEQUENCE [LARGE SCALE GENOMIC DNA]</scope>
    <source>
        <strain evidence="25 26">LVP_AGWG</strain>
    </source>
</reference>
<dbReference type="FunFam" id="2.60.40.1730:FF:000002">
    <property type="entry name" value="Aminopeptidase"/>
    <property type="match status" value="1"/>
</dbReference>
<feature type="transmembrane region" description="Helical" evidence="19">
    <location>
        <begin position="979"/>
        <end position="999"/>
    </location>
</feature>